<keyword evidence="2" id="KW-0378">Hydrolase</keyword>
<protein>
    <submittedName>
        <fullName evidence="2">AP endonuclease</fullName>
    </submittedName>
</protein>
<dbReference type="InterPro" id="IPR050312">
    <property type="entry name" value="IolE/XylAMocC-like"/>
</dbReference>
<sequence length="281" mass="31703">MARQFSLAHLTAIGCSPLELTLIAARCGYDFVSLRTIQMGLPEETNDGLLNDKRMVKELKGVFKQTGIQLLDIELARISEEHDPKSYVPAFEAAAELGGRHVLSSIWTNDRNYAVDRFAELCELAKPYGLTVELEFVPIAGINTLQGAVDILEKAKQDNAGLMIDIHHFHRANGRTEELEKVPQTWFRYCHLCDAPRLIPKEKDEMVRTLREERLYVGEGGIDVAGIINRIPNVPYSLEIPHKKRAQKLGYEAFAKRCLETAKEYFSTYIDKGSVKNVKAN</sequence>
<organism evidence="2">
    <name type="scientific">Halalkalibacterium halodurans</name>
    <name type="common">Bacillus halodurans</name>
    <dbReference type="NCBI Taxonomy" id="86665"/>
    <lineage>
        <taxon>Bacteria</taxon>
        <taxon>Bacillati</taxon>
        <taxon>Bacillota</taxon>
        <taxon>Bacilli</taxon>
        <taxon>Bacillales</taxon>
        <taxon>Bacillaceae</taxon>
        <taxon>Halalkalibacterium (ex Joshi et al. 2022)</taxon>
    </lineage>
</organism>
<dbReference type="Gene3D" id="3.20.20.150">
    <property type="entry name" value="Divalent-metal-dependent TIM barrel enzymes"/>
    <property type="match status" value="1"/>
</dbReference>
<evidence type="ECO:0000259" key="1">
    <source>
        <dbReference type="Pfam" id="PF01261"/>
    </source>
</evidence>
<proteinExistence type="predicted"/>
<keyword evidence="2" id="KW-0255">Endonuclease</keyword>
<reference evidence="2" key="1">
    <citation type="submission" date="2015-08" db="EMBL/GenBank/DDBJ databases">
        <title>Complete DNA Sequence of Pseudomonas syringae pv. actinidiae, the Causal Agent of Kiwifruit Canker Disease.</title>
        <authorList>
            <person name="Rikkerink E.H.A."/>
            <person name="Fineran P.C."/>
        </authorList>
    </citation>
    <scope>NUCLEOTIDE SEQUENCE</scope>
    <source>
        <strain evidence="2">DSM 13666</strain>
    </source>
</reference>
<dbReference type="InterPro" id="IPR036237">
    <property type="entry name" value="Xyl_isomerase-like_sf"/>
</dbReference>
<dbReference type="GeneID" id="87595987"/>
<dbReference type="PANTHER" id="PTHR12110:SF48">
    <property type="entry name" value="BLL3656 PROTEIN"/>
    <property type="match status" value="1"/>
</dbReference>
<dbReference type="AlphaFoldDB" id="A0A0M0KEV2"/>
<feature type="domain" description="Xylose isomerase-like TIM barrel" evidence="1">
    <location>
        <begin position="24"/>
        <end position="244"/>
    </location>
</feature>
<dbReference type="PROSITE" id="PS51257">
    <property type="entry name" value="PROKAR_LIPOPROTEIN"/>
    <property type="match status" value="1"/>
</dbReference>
<evidence type="ECO:0000313" key="2">
    <source>
        <dbReference type="EMBL" id="KOO36938.1"/>
    </source>
</evidence>
<dbReference type="SUPFAM" id="SSF51658">
    <property type="entry name" value="Xylose isomerase-like"/>
    <property type="match status" value="1"/>
</dbReference>
<gene>
    <name evidence="2" type="ORF">AMD02_16270</name>
</gene>
<dbReference type="InterPro" id="IPR013022">
    <property type="entry name" value="Xyl_isomerase-like_TIM-brl"/>
</dbReference>
<dbReference type="Pfam" id="PF01261">
    <property type="entry name" value="AP_endonuc_2"/>
    <property type="match status" value="1"/>
</dbReference>
<keyword evidence="2" id="KW-0540">Nuclease</keyword>
<name>A0A0M0KEV2_ALKHA</name>
<accession>A0A0M0KEV2</accession>
<dbReference type="RefSeq" id="WP_053432161.1">
    <property type="nucleotide sequence ID" value="NZ_CP040441.1"/>
</dbReference>
<dbReference type="EMBL" id="LILD01000003">
    <property type="protein sequence ID" value="KOO36938.1"/>
    <property type="molecule type" value="Genomic_DNA"/>
</dbReference>
<dbReference type="GO" id="GO:0004519">
    <property type="term" value="F:endonuclease activity"/>
    <property type="evidence" value="ECO:0007669"/>
    <property type="project" value="UniProtKB-KW"/>
</dbReference>
<dbReference type="PATRIC" id="fig|136160.3.peg.4206"/>
<dbReference type="PANTHER" id="PTHR12110">
    <property type="entry name" value="HYDROXYPYRUVATE ISOMERASE"/>
    <property type="match status" value="1"/>
</dbReference>
<comment type="caution">
    <text evidence="2">The sequence shown here is derived from an EMBL/GenBank/DDBJ whole genome shotgun (WGS) entry which is preliminary data.</text>
</comment>